<feature type="transmembrane region" description="Helical" evidence="2">
    <location>
        <begin position="498"/>
        <end position="518"/>
    </location>
</feature>
<protein>
    <recommendedName>
        <fullName evidence="5">SHSP domain-containing protein</fullName>
    </recommendedName>
</protein>
<keyword evidence="4" id="KW-1185">Reference proteome</keyword>
<dbReference type="AlphaFoldDB" id="A0AAE1IMN5"/>
<keyword evidence="2" id="KW-0472">Membrane</keyword>
<dbReference type="Proteomes" id="UP001293593">
    <property type="component" value="Unassembled WGS sequence"/>
</dbReference>
<keyword evidence="2" id="KW-0812">Transmembrane</keyword>
<comment type="caution">
    <text evidence="3">The sequence shown here is derived from an EMBL/GenBank/DDBJ whole genome shotgun (WGS) entry which is preliminary data.</text>
</comment>
<keyword evidence="2" id="KW-1133">Transmembrane helix</keyword>
<name>A0AAE1IMN5_9FABA</name>
<accession>A0AAE1IMN5</accession>
<feature type="compositionally biased region" description="Polar residues" evidence="1">
    <location>
        <begin position="355"/>
        <end position="364"/>
    </location>
</feature>
<feature type="region of interest" description="Disordered" evidence="1">
    <location>
        <begin position="351"/>
        <end position="397"/>
    </location>
</feature>
<feature type="region of interest" description="Disordered" evidence="1">
    <location>
        <begin position="163"/>
        <end position="204"/>
    </location>
</feature>
<evidence type="ECO:0000313" key="4">
    <source>
        <dbReference type="Proteomes" id="UP001293593"/>
    </source>
</evidence>
<feature type="compositionally biased region" description="Acidic residues" evidence="1">
    <location>
        <begin position="172"/>
        <end position="190"/>
    </location>
</feature>
<reference evidence="3" key="1">
    <citation type="submission" date="2023-10" db="EMBL/GenBank/DDBJ databases">
        <title>Chromosome-level genome of the transformable northern wattle, Acacia crassicarpa.</title>
        <authorList>
            <person name="Massaro I."/>
            <person name="Sinha N.R."/>
            <person name="Poethig S."/>
            <person name="Leichty A.R."/>
        </authorList>
    </citation>
    <scope>NUCLEOTIDE SEQUENCE</scope>
    <source>
        <strain evidence="3">Acra3RX</strain>
        <tissue evidence="3">Leaf</tissue>
    </source>
</reference>
<sequence length="526" mass="60978">MELELMGDKKIKRTRDENIEEEVFRCRETPSMFILFAHLQGYKRNNIEIIIIKEEGRDQSPRNEEKPIQKLVIMGMVMSNKNEEEILWFRKVFKIPNGIVVSDQIKAEYSEEECVLKICMPKFVKQICGVQIEEVKEEEFGDSSSHKVIKQFKVDVIENPNNRVLEIRNEDGEGDDEREEDGKEETEEEEKNSSEVEQNVGEESQEVISIKNIVIQSLEESHSDGVLGREVDEEIIGGIKEKEIEEPKYKIIEDRDVEVKEGTEESPQIIMKTSNTFVEKAEEEEFENINKGGSTEIQEIGKEGFEEPKEALQVDETEITEGEEQTDIEEPMLFGHVNDETCNKERCQAKKKGKTYNNESGNQESQDHDVKLMRSSQLESPRGRHINHEVIGQRESHGVLHHEIEGEVDEQGLDGLEDIKVEASSEEKKDNEQRDGVYVEISKEIDNELVEDIQVEARDQQDIIKAKGQRDEGYVKISQEVEERRESQFRENEERKKFHSPLFVAGSAFVVFLLVYFVRHTRVQKR</sequence>
<proteinExistence type="predicted"/>
<dbReference type="EMBL" id="JAWXYG010000018">
    <property type="protein sequence ID" value="KAK4253098.1"/>
    <property type="molecule type" value="Genomic_DNA"/>
</dbReference>
<gene>
    <name evidence="3" type="ORF">QN277_010916</name>
</gene>
<evidence type="ECO:0008006" key="5">
    <source>
        <dbReference type="Google" id="ProtNLM"/>
    </source>
</evidence>
<organism evidence="3 4">
    <name type="scientific">Acacia crassicarpa</name>
    <name type="common">northern wattle</name>
    <dbReference type="NCBI Taxonomy" id="499986"/>
    <lineage>
        <taxon>Eukaryota</taxon>
        <taxon>Viridiplantae</taxon>
        <taxon>Streptophyta</taxon>
        <taxon>Embryophyta</taxon>
        <taxon>Tracheophyta</taxon>
        <taxon>Spermatophyta</taxon>
        <taxon>Magnoliopsida</taxon>
        <taxon>eudicotyledons</taxon>
        <taxon>Gunneridae</taxon>
        <taxon>Pentapetalae</taxon>
        <taxon>rosids</taxon>
        <taxon>fabids</taxon>
        <taxon>Fabales</taxon>
        <taxon>Fabaceae</taxon>
        <taxon>Caesalpinioideae</taxon>
        <taxon>mimosoid clade</taxon>
        <taxon>Acacieae</taxon>
        <taxon>Acacia</taxon>
    </lineage>
</organism>
<feature type="compositionally biased region" description="Basic and acidic residues" evidence="1">
    <location>
        <begin position="386"/>
        <end position="397"/>
    </location>
</feature>
<evidence type="ECO:0000313" key="3">
    <source>
        <dbReference type="EMBL" id="KAK4253098.1"/>
    </source>
</evidence>
<evidence type="ECO:0000256" key="1">
    <source>
        <dbReference type="SAM" id="MobiDB-lite"/>
    </source>
</evidence>
<evidence type="ECO:0000256" key="2">
    <source>
        <dbReference type="SAM" id="Phobius"/>
    </source>
</evidence>